<gene>
    <name evidence="5" type="ORF">Bravens_00649</name>
</gene>
<dbReference type="GO" id="GO:0016787">
    <property type="term" value="F:hydrolase activity"/>
    <property type="evidence" value="ECO:0007669"/>
    <property type="project" value="UniProtKB-KW"/>
</dbReference>
<organism evidence="5 6">
    <name type="scientific">Brevibacterium ravenspurgense</name>
    <dbReference type="NCBI Taxonomy" id="479117"/>
    <lineage>
        <taxon>Bacteria</taxon>
        <taxon>Bacillati</taxon>
        <taxon>Actinomycetota</taxon>
        <taxon>Actinomycetes</taxon>
        <taxon>Micrococcales</taxon>
        <taxon>Brevibacteriaceae</taxon>
        <taxon>Brevibacterium</taxon>
    </lineage>
</organism>
<dbReference type="InterPro" id="IPR005754">
    <property type="entry name" value="Sortase"/>
</dbReference>
<feature type="transmembrane region" description="Helical" evidence="4">
    <location>
        <begin position="293"/>
        <end position="313"/>
    </location>
</feature>
<reference evidence="5 6" key="1">
    <citation type="submission" date="2016-01" db="EMBL/GenBank/DDBJ databases">
        <title>Use of Whole Genome Sequencing to ascertain that Brevibacterium massiliense (Roux, Raoult 2009) is a later heterotypic synonym of Brevibacterium ravenspurgense (Mages 2008).</title>
        <authorList>
            <person name="Bernier A.-M."/>
            <person name="Burdz T."/>
            <person name="Huynh C."/>
            <person name="Pachecho A.L."/>
            <person name="Wiebe D."/>
            <person name="Bonner C."/>
            <person name="Bernard K."/>
        </authorList>
    </citation>
    <scope>NUCLEOTIDE SEQUENCE [LARGE SCALE GENOMIC DNA]</scope>
    <source>
        <strain evidence="5 6">CCUG56047</strain>
    </source>
</reference>
<keyword evidence="1" id="KW-0378">Hydrolase</keyword>
<proteinExistence type="predicted"/>
<dbReference type="Proteomes" id="UP000243589">
    <property type="component" value="Unassembled WGS sequence"/>
</dbReference>
<keyword evidence="6" id="KW-1185">Reference proteome</keyword>
<feature type="region of interest" description="Disordered" evidence="3">
    <location>
        <begin position="1"/>
        <end position="37"/>
    </location>
</feature>
<dbReference type="Gene3D" id="2.40.260.10">
    <property type="entry name" value="Sortase"/>
    <property type="match status" value="1"/>
</dbReference>
<dbReference type="PATRIC" id="fig|479117.4.peg.647"/>
<dbReference type="AlphaFoldDB" id="A0A150HAB7"/>
<evidence type="ECO:0000256" key="4">
    <source>
        <dbReference type="SAM" id="Phobius"/>
    </source>
</evidence>
<name>A0A150HAB7_9MICO</name>
<dbReference type="CDD" id="cd05827">
    <property type="entry name" value="Sortase_C"/>
    <property type="match status" value="1"/>
</dbReference>
<evidence type="ECO:0000256" key="3">
    <source>
        <dbReference type="SAM" id="MobiDB-lite"/>
    </source>
</evidence>
<dbReference type="SUPFAM" id="SSF63817">
    <property type="entry name" value="Sortase"/>
    <property type="match status" value="1"/>
</dbReference>
<feature type="active site" description="Proton donor/acceptor" evidence="2">
    <location>
        <position position="195"/>
    </location>
</feature>
<feature type="active site" description="Acyl-thioester intermediate" evidence="2">
    <location>
        <position position="257"/>
    </location>
</feature>
<dbReference type="NCBIfam" id="TIGR01076">
    <property type="entry name" value="sortase_fam"/>
    <property type="match status" value="1"/>
</dbReference>
<evidence type="ECO:0000313" key="6">
    <source>
        <dbReference type="Proteomes" id="UP000243589"/>
    </source>
</evidence>
<keyword evidence="4" id="KW-0812">Transmembrane</keyword>
<evidence type="ECO:0000313" key="5">
    <source>
        <dbReference type="EMBL" id="KXZ58778.1"/>
    </source>
</evidence>
<dbReference type="RefSeq" id="WP_209435912.1">
    <property type="nucleotide sequence ID" value="NZ_LQQC01000008.1"/>
</dbReference>
<evidence type="ECO:0000256" key="1">
    <source>
        <dbReference type="ARBA" id="ARBA00022801"/>
    </source>
</evidence>
<dbReference type="EMBL" id="LQQC01000008">
    <property type="protein sequence ID" value="KXZ58778.1"/>
    <property type="molecule type" value="Genomic_DNA"/>
</dbReference>
<dbReference type="InterPro" id="IPR042002">
    <property type="entry name" value="Sortase_C"/>
</dbReference>
<comment type="caution">
    <text evidence="5">The sequence shown here is derived from an EMBL/GenBank/DDBJ whole genome shotgun (WGS) entry which is preliminary data.</text>
</comment>
<keyword evidence="4" id="KW-1133">Transmembrane helix</keyword>
<evidence type="ECO:0000256" key="2">
    <source>
        <dbReference type="PIRSR" id="PIRSR605754-1"/>
    </source>
</evidence>
<dbReference type="NCBIfam" id="NF033745">
    <property type="entry name" value="class_C_sortase"/>
    <property type="match status" value="1"/>
</dbReference>
<protein>
    <submittedName>
        <fullName evidence="5">Sortase family protein</fullName>
    </submittedName>
</protein>
<sequence>MEQHSHESDQANAEVAGRDDDHTPAPPNRRDKRAKKRRKGINANALIAFVLVVVGLGVLLYPVAATQWNNFQQRRAADEYSKLEKQAPPEALNTAWEDAHAYNADLGQISVQDAWTTSDDEDSPEYKRYEKYLSVLSETDALGRIVIPSIKSDLPIYHGTSEKALTRGAGHLYGTDFPVGGKGKGEGRHSALSAHTGLQDATMWDNLDKVQKGDAFYIAVSGKKLKYEVDDIQVVEPSDTSSIRREENKDLVTLITCTPYGINTHRLLVTGHRVPMDPSDDSVFDGSGMQWQWWMWAILAAAAVIVLMLVYWWRKSTKAAKD</sequence>
<keyword evidence="4" id="KW-0472">Membrane</keyword>
<dbReference type="InterPro" id="IPR023365">
    <property type="entry name" value="Sortase_dom-sf"/>
</dbReference>
<feature type="transmembrane region" description="Helical" evidence="4">
    <location>
        <begin position="41"/>
        <end position="64"/>
    </location>
</feature>
<accession>A0A150HAB7</accession>
<dbReference type="Pfam" id="PF04203">
    <property type="entry name" value="Sortase"/>
    <property type="match status" value="1"/>
</dbReference>